<dbReference type="PROSITE" id="PS51529">
    <property type="entry name" value="CYSTATIN_FETUIN_A"/>
    <property type="match status" value="1"/>
</dbReference>
<organism evidence="8 9">
    <name type="scientific">Fundulus heteroclitus</name>
    <name type="common">Killifish</name>
    <name type="synonym">Mummichog</name>
    <dbReference type="NCBI Taxonomy" id="8078"/>
    <lineage>
        <taxon>Eukaryota</taxon>
        <taxon>Metazoa</taxon>
        <taxon>Chordata</taxon>
        <taxon>Craniata</taxon>
        <taxon>Vertebrata</taxon>
        <taxon>Euteleostomi</taxon>
        <taxon>Actinopterygii</taxon>
        <taxon>Neopterygii</taxon>
        <taxon>Teleostei</taxon>
        <taxon>Neoteleostei</taxon>
        <taxon>Acanthomorphata</taxon>
        <taxon>Ovalentaria</taxon>
        <taxon>Atherinomorphae</taxon>
        <taxon>Cyprinodontiformes</taxon>
        <taxon>Fundulidae</taxon>
        <taxon>Fundulus</taxon>
    </lineage>
</organism>
<feature type="domain" description="Cystatin fetuin-A-type" evidence="7">
    <location>
        <begin position="107"/>
        <end position="215"/>
    </location>
</feature>
<evidence type="ECO:0000256" key="6">
    <source>
        <dbReference type="ARBA" id="ARBA00023180"/>
    </source>
</evidence>
<dbReference type="InterPro" id="IPR050735">
    <property type="entry name" value="Kininogen_Fetuin_HRG"/>
</dbReference>
<keyword evidence="6" id="KW-0325">Glycoprotein</keyword>
<keyword evidence="2" id="KW-0964">Secreted</keyword>
<dbReference type="GO" id="GO:0031012">
    <property type="term" value="C:extracellular matrix"/>
    <property type="evidence" value="ECO:0007669"/>
    <property type="project" value="TreeGrafter"/>
</dbReference>
<evidence type="ECO:0000256" key="1">
    <source>
        <dbReference type="ARBA" id="ARBA00004613"/>
    </source>
</evidence>
<dbReference type="SMART" id="SM00043">
    <property type="entry name" value="CY"/>
    <property type="match status" value="2"/>
</dbReference>
<keyword evidence="9" id="KW-1185">Reference proteome</keyword>
<name>A0A3Q2QSC2_FUNHE</name>
<dbReference type="FunFam" id="3.10.450.10:FF:000009">
    <property type="entry name" value="Alpha-2-HS-glycoprotein 2"/>
    <property type="match status" value="1"/>
</dbReference>
<reference evidence="8" key="2">
    <citation type="submission" date="2025-09" db="UniProtKB">
        <authorList>
            <consortium name="Ensembl"/>
        </authorList>
    </citation>
    <scope>IDENTIFICATION</scope>
</reference>
<dbReference type="STRING" id="8078.ENSFHEP00000030803"/>
<evidence type="ECO:0000313" key="8">
    <source>
        <dbReference type="Ensembl" id="ENSFHEP00000030803.1"/>
    </source>
</evidence>
<reference evidence="8" key="1">
    <citation type="submission" date="2025-08" db="UniProtKB">
        <authorList>
            <consortium name="Ensembl"/>
        </authorList>
    </citation>
    <scope>IDENTIFICATION</scope>
</reference>
<accession>A0A3Q2QSC2</accession>
<evidence type="ECO:0000259" key="7">
    <source>
        <dbReference type="PROSITE" id="PS51529"/>
    </source>
</evidence>
<dbReference type="AlphaFoldDB" id="A0A3Q2QSC2"/>
<dbReference type="PANTHER" id="PTHR13814:SF6">
    <property type="entry name" value="ALPHA-2-HS-GLYCOPROTEIN"/>
    <property type="match status" value="1"/>
</dbReference>
<dbReference type="GO" id="GO:0072562">
    <property type="term" value="C:blood microparticle"/>
    <property type="evidence" value="ECO:0007669"/>
    <property type="project" value="TreeGrafter"/>
</dbReference>
<dbReference type="InterPro" id="IPR025760">
    <property type="entry name" value="Cystatin_Fetuin_A"/>
</dbReference>
<protein>
    <submittedName>
        <fullName evidence="8">Alpha-2-HS-glycoprotein 2</fullName>
    </submittedName>
</protein>
<dbReference type="Gene3D" id="3.10.450.10">
    <property type="match status" value="2"/>
</dbReference>
<evidence type="ECO:0000256" key="4">
    <source>
        <dbReference type="ARBA" id="ARBA00022737"/>
    </source>
</evidence>
<keyword evidence="3" id="KW-0732">Signal</keyword>
<sequence length="446" mass="47757">MLSLPDSVKRELSEALYGAVQTHVSSACPVHEDKTRVPPTLCWHLGVSPGFQNHGALSSARATEWRPRLNRTSSRASPIAASCTEMHLLGITVALGLLGGIWAQLNVLRPECDSPEVEEAALVAQDYLNAQHTHGYKYALNRIEEIKIYTVPDGNNTYVLEIELLETDCHVLDPTPVANCTVRPKHLTAIEGDCDVVLKKVAGVLTVTAFKCKTEESREDLCIGCPTLLPLNHTQGLDFIQASLTKLNNVTQNVTYALLEIGRISAQVVSGGQRYKTEFVVIEGNCVNDTCVPLNDTVAARGICTSEGLNDPSVNCKMFSTMMPLVDANSTAQVFPPQVHVHSGGVAHKHGFGHHKLTAHHDPHTVGYLSAESAESAEAVPVAPTAVLANPTPVADDSSSDSSASVEVPLSVVKREAPAAVVADAPAAQKDPIAPVQLCPGRIRFF</sequence>
<dbReference type="CDD" id="cd00042">
    <property type="entry name" value="CY"/>
    <property type="match status" value="1"/>
</dbReference>
<dbReference type="PANTHER" id="PTHR13814">
    <property type="entry name" value="FETUIN"/>
    <property type="match status" value="1"/>
</dbReference>
<keyword evidence="5" id="KW-1015">Disulfide bond</keyword>
<evidence type="ECO:0000256" key="5">
    <source>
        <dbReference type="ARBA" id="ARBA00023157"/>
    </source>
</evidence>
<dbReference type="SUPFAM" id="SSF54403">
    <property type="entry name" value="Cystatin/monellin"/>
    <property type="match status" value="2"/>
</dbReference>
<evidence type="ECO:0000256" key="2">
    <source>
        <dbReference type="ARBA" id="ARBA00022525"/>
    </source>
</evidence>
<dbReference type="Ensembl" id="ENSFHET00000032917.1">
    <property type="protein sequence ID" value="ENSFHEP00000030803.1"/>
    <property type="gene ID" value="ENSFHEG00000016329.1"/>
</dbReference>
<evidence type="ECO:0000313" key="9">
    <source>
        <dbReference type="Proteomes" id="UP000265000"/>
    </source>
</evidence>
<dbReference type="InterPro" id="IPR046350">
    <property type="entry name" value="Cystatin_sf"/>
</dbReference>
<dbReference type="GO" id="GO:0004869">
    <property type="term" value="F:cysteine-type endopeptidase inhibitor activity"/>
    <property type="evidence" value="ECO:0007669"/>
    <property type="project" value="InterPro"/>
</dbReference>
<dbReference type="GeneTree" id="ENSGT00950000182930"/>
<dbReference type="Pfam" id="PF00031">
    <property type="entry name" value="Cystatin"/>
    <property type="match status" value="1"/>
</dbReference>
<proteinExistence type="predicted"/>
<evidence type="ECO:0000256" key="3">
    <source>
        <dbReference type="ARBA" id="ARBA00022729"/>
    </source>
</evidence>
<keyword evidence="4" id="KW-0677">Repeat</keyword>
<comment type="subcellular location">
    <subcellularLocation>
        <location evidence="1">Secreted</location>
    </subcellularLocation>
</comment>
<dbReference type="Proteomes" id="UP000265000">
    <property type="component" value="Unplaced"/>
</dbReference>
<dbReference type="InterPro" id="IPR000010">
    <property type="entry name" value="Cystatin_dom"/>
</dbReference>